<feature type="transmembrane region" description="Helical" evidence="9">
    <location>
        <begin position="91"/>
        <end position="110"/>
    </location>
</feature>
<dbReference type="EMBL" id="QWLA01000005">
    <property type="protein sequence ID" value="RIH89146.1"/>
    <property type="molecule type" value="Genomic_DNA"/>
</dbReference>
<dbReference type="GO" id="GO:0043190">
    <property type="term" value="C:ATP-binding cassette (ABC) transporter complex"/>
    <property type="evidence" value="ECO:0007669"/>
    <property type="project" value="InterPro"/>
</dbReference>
<dbReference type="AlphaFoldDB" id="A0A399F0I3"/>
<dbReference type="Pfam" id="PF00950">
    <property type="entry name" value="ABC-3"/>
    <property type="match status" value="1"/>
</dbReference>
<name>A0A399F0I3_9DEIN</name>
<evidence type="ECO:0000256" key="3">
    <source>
        <dbReference type="ARBA" id="ARBA00022448"/>
    </source>
</evidence>
<dbReference type="InterPro" id="IPR037294">
    <property type="entry name" value="ABC_BtuC-like"/>
</dbReference>
<dbReference type="SUPFAM" id="SSF81345">
    <property type="entry name" value="ABC transporter involved in vitamin B12 uptake, BtuC"/>
    <property type="match status" value="1"/>
</dbReference>
<proteinExistence type="inferred from homology"/>
<evidence type="ECO:0000256" key="6">
    <source>
        <dbReference type="ARBA" id="ARBA00022989"/>
    </source>
</evidence>
<evidence type="ECO:0000256" key="4">
    <source>
        <dbReference type="ARBA" id="ARBA00022475"/>
    </source>
</evidence>
<accession>A0A399F0I3</accession>
<keyword evidence="6 9" id="KW-1133">Transmembrane helix</keyword>
<feature type="transmembrane region" description="Helical" evidence="9">
    <location>
        <begin position="228"/>
        <end position="253"/>
    </location>
</feature>
<feature type="transmembrane region" description="Helical" evidence="9">
    <location>
        <begin position="259"/>
        <end position="282"/>
    </location>
</feature>
<keyword evidence="11" id="KW-1185">Reference proteome</keyword>
<evidence type="ECO:0000256" key="1">
    <source>
        <dbReference type="ARBA" id="ARBA00004651"/>
    </source>
</evidence>
<protein>
    <submittedName>
        <fullName evidence="10">Manganese transport system membrane protein MntB</fullName>
    </submittedName>
</protein>
<feature type="transmembrane region" description="Helical" evidence="9">
    <location>
        <begin position="145"/>
        <end position="163"/>
    </location>
</feature>
<dbReference type="InterPro" id="IPR001626">
    <property type="entry name" value="ABC_TroCD"/>
</dbReference>
<comment type="similarity">
    <text evidence="2 8">Belongs to the ABC-3 integral membrane protein family.</text>
</comment>
<organism evidence="10 11">
    <name type="scientific">Calidithermus roseus</name>
    <dbReference type="NCBI Taxonomy" id="1644118"/>
    <lineage>
        <taxon>Bacteria</taxon>
        <taxon>Thermotogati</taxon>
        <taxon>Deinococcota</taxon>
        <taxon>Deinococci</taxon>
        <taxon>Thermales</taxon>
        <taxon>Thermaceae</taxon>
        <taxon>Calidithermus</taxon>
    </lineage>
</organism>
<reference evidence="10 11" key="1">
    <citation type="submission" date="2018-08" db="EMBL/GenBank/DDBJ databases">
        <title>Meiothermus roseus NBRC 110900 genome sequencing project.</title>
        <authorList>
            <person name="Da Costa M.S."/>
            <person name="Albuquerque L."/>
            <person name="Raposo P."/>
            <person name="Froufe H.J.C."/>
            <person name="Barroso C.S."/>
            <person name="Egas C."/>
        </authorList>
    </citation>
    <scope>NUCLEOTIDE SEQUENCE [LARGE SCALE GENOMIC DNA]</scope>
    <source>
        <strain evidence="10 11">NBRC 110900</strain>
    </source>
</reference>
<dbReference type="GO" id="GO:0010043">
    <property type="term" value="P:response to zinc ion"/>
    <property type="evidence" value="ECO:0007669"/>
    <property type="project" value="TreeGrafter"/>
</dbReference>
<feature type="transmembrane region" description="Helical" evidence="9">
    <location>
        <begin position="59"/>
        <end position="79"/>
    </location>
</feature>
<sequence>MSADVIIILTAILVSTASALLGSFLVLRRMALMSDAISHAVLPGIVLAFWVSGGERATAVALLGAAAAGLLTVTLVEWLSRTNRIKNDAAIGLVFPALFSLGVLAVSLYFRNVHLDLDAVLYGEIAYAPFNTLEAFGLNLGPESLWIMGTLALLNLLFVLLFYKELKLSTFDAGLAAALGFAPGALHYALMSLVSLTAVGAFQSVGAILIVAFLIIPPATAYLLTQRLPVMIGLAVLVGAVSSVAGYVLAILLDASIAGMMATVAGLLFALAWLFSPVDGVIPARSRRARQQREFAARLLLAHLAHHDRPVPVREVLEEFGWSPAFLAQAQQWAQREGLIAGDPHGLRLTARGAVLAGERP</sequence>
<evidence type="ECO:0000256" key="2">
    <source>
        <dbReference type="ARBA" id="ARBA00008034"/>
    </source>
</evidence>
<feature type="transmembrane region" description="Helical" evidence="9">
    <location>
        <begin position="6"/>
        <end position="27"/>
    </location>
</feature>
<feature type="transmembrane region" description="Helical" evidence="9">
    <location>
        <begin position="36"/>
        <end position="53"/>
    </location>
</feature>
<gene>
    <name evidence="10" type="primary">mntB_1</name>
    <name evidence="10" type="ORF">Mrose_00531</name>
</gene>
<dbReference type="RefSeq" id="WP_119275881.1">
    <property type="nucleotide sequence ID" value="NZ_QWLA01000005.1"/>
</dbReference>
<evidence type="ECO:0000256" key="7">
    <source>
        <dbReference type="ARBA" id="ARBA00023136"/>
    </source>
</evidence>
<dbReference type="CDD" id="cd06550">
    <property type="entry name" value="TM_ABC_iron-siderophores_like"/>
    <property type="match status" value="1"/>
</dbReference>
<keyword evidence="3 8" id="KW-0813">Transport</keyword>
<dbReference type="OrthoDB" id="9788905at2"/>
<dbReference type="Gene3D" id="1.10.3470.10">
    <property type="entry name" value="ABC transporter involved in vitamin B12 uptake, BtuC"/>
    <property type="match status" value="1"/>
</dbReference>
<dbReference type="GO" id="GO:0055085">
    <property type="term" value="P:transmembrane transport"/>
    <property type="evidence" value="ECO:0007669"/>
    <property type="project" value="InterPro"/>
</dbReference>
<evidence type="ECO:0000313" key="10">
    <source>
        <dbReference type="EMBL" id="RIH89146.1"/>
    </source>
</evidence>
<keyword evidence="7 9" id="KW-0472">Membrane</keyword>
<evidence type="ECO:0000256" key="8">
    <source>
        <dbReference type="RuleBase" id="RU003943"/>
    </source>
</evidence>
<keyword evidence="4" id="KW-1003">Cell membrane</keyword>
<dbReference type="Proteomes" id="UP000265341">
    <property type="component" value="Unassembled WGS sequence"/>
</dbReference>
<evidence type="ECO:0000313" key="11">
    <source>
        <dbReference type="Proteomes" id="UP000265341"/>
    </source>
</evidence>
<comment type="caution">
    <text evidence="10">The sequence shown here is derived from an EMBL/GenBank/DDBJ whole genome shotgun (WGS) entry which is preliminary data.</text>
</comment>
<evidence type="ECO:0000256" key="9">
    <source>
        <dbReference type="SAM" id="Phobius"/>
    </source>
</evidence>
<evidence type="ECO:0000256" key="5">
    <source>
        <dbReference type="ARBA" id="ARBA00022692"/>
    </source>
</evidence>
<comment type="subcellular location">
    <subcellularLocation>
        <location evidence="1 8">Cell membrane</location>
        <topology evidence="1 8">Multi-pass membrane protein</topology>
    </subcellularLocation>
</comment>
<keyword evidence="5 8" id="KW-0812">Transmembrane</keyword>
<dbReference type="PANTHER" id="PTHR30477">
    <property type="entry name" value="ABC-TRANSPORTER METAL-BINDING PROTEIN"/>
    <property type="match status" value="1"/>
</dbReference>
<feature type="transmembrane region" description="Helical" evidence="9">
    <location>
        <begin position="196"/>
        <end position="216"/>
    </location>
</feature>
<dbReference type="PANTHER" id="PTHR30477:SF8">
    <property type="entry name" value="METAL TRANSPORT SYSTEM MEMBRANE PROTEIN CT_070-RELATED"/>
    <property type="match status" value="1"/>
</dbReference>
<feature type="transmembrane region" description="Helical" evidence="9">
    <location>
        <begin position="170"/>
        <end position="190"/>
    </location>
</feature>